<evidence type="ECO:0000256" key="4">
    <source>
        <dbReference type="ARBA" id="ARBA00022692"/>
    </source>
</evidence>
<evidence type="ECO:0000256" key="8">
    <source>
        <dbReference type="ARBA" id="ARBA00023136"/>
    </source>
</evidence>
<feature type="transmembrane region" description="Helical" evidence="9">
    <location>
        <begin position="180"/>
        <end position="200"/>
    </location>
</feature>
<protein>
    <submittedName>
        <fullName evidence="12">Cation efflux system protein</fullName>
    </submittedName>
</protein>
<dbReference type="AlphaFoldDB" id="A0A916U6W3"/>
<evidence type="ECO:0000256" key="5">
    <source>
        <dbReference type="ARBA" id="ARBA00022906"/>
    </source>
</evidence>
<dbReference type="NCBIfam" id="TIGR01297">
    <property type="entry name" value="CDF"/>
    <property type="match status" value="1"/>
</dbReference>
<feature type="transmembrane region" description="Helical" evidence="9">
    <location>
        <begin position="139"/>
        <end position="159"/>
    </location>
</feature>
<feature type="transmembrane region" description="Helical" evidence="9">
    <location>
        <begin position="63"/>
        <end position="84"/>
    </location>
</feature>
<evidence type="ECO:0000256" key="9">
    <source>
        <dbReference type="SAM" id="Phobius"/>
    </source>
</evidence>
<proteinExistence type="inferred from homology"/>
<evidence type="ECO:0000259" key="11">
    <source>
        <dbReference type="Pfam" id="PF16916"/>
    </source>
</evidence>
<dbReference type="SUPFAM" id="SSF160240">
    <property type="entry name" value="Cation efflux protein cytoplasmic domain-like"/>
    <property type="match status" value="1"/>
</dbReference>
<feature type="transmembrane region" description="Helical" evidence="9">
    <location>
        <begin position="104"/>
        <end position="127"/>
    </location>
</feature>
<dbReference type="GO" id="GO:0005886">
    <property type="term" value="C:plasma membrane"/>
    <property type="evidence" value="ECO:0007669"/>
    <property type="project" value="TreeGrafter"/>
</dbReference>
<keyword evidence="4 9" id="KW-0812">Transmembrane</keyword>
<name>A0A916U6W3_9HYPH</name>
<dbReference type="InterPro" id="IPR036837">
    <property type="entry name" value="Cation_efflux_CTD_sf"/>
</dbReference>
<dbReference type="Proteomes" id="UP000637002">
    <property type="component" value="Unassembled WGS sequence"/>
</dbReference>
<dbReference type="InterPro" id="IPR027469">
    <property type="entry name" value="Cation_efflux_TMD_sf"/>
</dbReference>
<organism evidence="12 13">
    <name type="scientific">Chelatococcus reniformis</name>
    <dbReference type="NCBI Taxonomy" id="1494448"/>
    <lineage>
        <taxon>Bacteria</taxon>
        <taxon>Pseudomonadati</taxon>
        <taxon>Pseudomonadota</taxon>
        <taxon>Alphaproteobacteria</taxon>
        <taxon>Hyphomicrobiales</taxon>
        <taxon>Chelatococcaceae</taxon>
        <taxon>Chelatococcus</taxon>
    </lineage>
</organism>
<sequence>MLAGHESATAAIEGWLMTSTERADVEDGSGNEHGRWLAAVLALTAASFVLQIAGAWAGGSLALGAGAAHMFADAAALAVALAALRSGCQPPDDPRAFVYRRFQLLTAGCNVVLLVAAMACIIGFGALRLLGQPFVDPTALVLAGSLALLVDLARTGLLAERRGFRAGALAAARDGWHEGLDSLAIIVAGVLIWLSGWAWIDTVVAAGLAVRLLPRAWALAGDATRVLLNGVPYGPTLAEIRAELRGVDGIADIHDLHLWATDQQETQASVHLALVDAAELESIRVAVIRIVNDFGIKHVTVQLGRPAVTARARR</sequence>
<keyword evidence="3" id="KW-0813">Transport</keyword>
<dbReference type="SUPFAM" id="SSF161111">
    <property type="entry name" value="Cation efflux protein transmembrane domain-like"/>
    <property type="match status" value="1"/>
</dbReference>
<comment type="similarity">
    <text evidence="2">Belongs to the cation diffusion facilitator (CDF) transporter (TC 2.A.4) family. SLC30A subfamily.</text>
</comment>
<dbReference type="PANTHER" id="PTHR11562">
    <property type="entry name" value="CATION EFFLUX PROTEIN/ ZINC TRANSPORTER"/>
    <property type="match status" value="1"/>
</dbReference>
<dbReference type="InterPro" id="IPR058533">
    <property type="entry name" value="Cation_efflux_TM"/>
</dbReference>
<comment type="subcellular location">
    <subcellularLocation>
        <location evidence="1">Membrane</location>
        <topology evidence="1">Multi-pass membrane protein</topology>
    </subcellularLocation>
</comment>
<keyword evidence="8 9" id="KW-0472">Membrane</keyword>
<evidence type="ECO:0000259" key="10">
    <source>
        <dbReference type="Pfam" id="PF01545"/>
    </source>
</evidence>
<dbReference type="InterPro" id="IPR050681">
    <property type="entry name" value="CDF/SLC30A"/>
</dbReference>
<accession>A0A916U6W3</accession>
<feature type="domain" description="Cation efflux protein cytoplasmic" evidence="11">
    <location>
        <begin position="234"/>
        <end position="303"/>
    </location>
</feature>
<reference evidence="12" key="1">
    <citation type="journal article" date="2014" name="Int. J. Syst. Evol. Microbiol.">
        <title>Complete genome sequence of Corynebacterium casei LMG S-19264T (=DSM 44701T), isolated from a smear-ripened cheese.</title>
        <authorList>
            <consortium name="US DOE Joint Genome Institute (JGI-PGF)"/>
            <person name="Walter F."/>
            <person name="Albersmeier A."/>
            <person name="Kalinowski J."/>
            <person name="Ruckert C."/>
        </authorList>
    </citation>
    <scope>NUCLEOTIDE SEQUENCE</scope>
    <source>
        <strain evidence="12">CGMCC 1.12919</strain>
    </source>
</reference>
<keyword evidence="6 9" id="KW-1133">Transmembrane helix</keyword>
<dbReference type="EMBL" id="BMGG01000003">
    <property type="protein sequence ID" value="GGC61337.1"/>
    <property type="molecule type" value="Genomic_DNA"/>
</dbReference>
<keyword evidence="7" id="KW-0406">Ion transport</keyword>
<reference evidence="12" key="2">
    <citation type="submission" date="2020-09" db="EMBL/GenBank/DDBJ databases">
        <authorList>
            <person name="Sun Q."/>
            <person name="Zhou Y."/>
        </authorList>
    </citation>
    <scope>NUCLEOTIDE SEQUENCE</scope>
    <source>
        <strain evidence="12">CGMCC 1.12919</strain>
    </source>
</reference>
<keyword evidence="13" id="KW-1185">Reference proteome</keyword>
<dbReference type="InterPro" id="IPR027470">
    <property type="entry name" value="Cation_efflux_CTD"/>
</dbReference>
<evidence type="ECO:0000313" key="12">
    <source>
        <dbReference type="EMBL" id="GGC61337.1"/>
    </source>
</evidence>
<dbReference type="Pfam" id="PF01545">
    <property type="entry name" value="Cation_efflux"/>
    <property type="match status" value="1"/>
</dbReference>
<feature type="transmembrane region" description="Helical" evidence="9">
    <location>
        <begin position="36"/>
        <end position="57"/>
    </location>
</feature>
<dbReference type="Gene3D" id="1.20.1510.10">
    <property type="entry name" value="Cation efflux protein transmembrane domain"/>
    <property type="match status" value="1"/>
</dbReference>
<keyword evidence="5" id="KW-0862">Zinc</keyword>
<evidence type="ECO:0000313" key="13">
    <source>
        <dbReference type="Proteomes" id="UP000637002"/>
    </source>
</evidence>
<dbReference type="PANTHER" id="PTHR11562:SF17">
    <property type="entry name" value="RE54080P-RELATED"/>
    <property type="match status" value="1"/>
</dbReference>
<keyword evidence="5" id="KW-0864">Zinc transport</keyword>
<evidence type="ECO:0000256" key="7">
    <source>
        <dbReference type="ARBA" id="ARBA00023065"/>
    </source>
</evidence>
<dbReference type="Pfam" id="PF16916">
    <property type="entry name" value="ZT_dimer"/>
    <property type="match status" value="1"/>
</dbReference>
<evidence type="ECO:0000256" key="3">
    <source>
        <dbReference type="ARBA" id="ARBA00022448"/>
    </source>
</evidence>
<gene>
    <name evidence="12" type="ORF">GCM10010994_19870</name>
</gene>
<evidence type="ECO:0000256" key="6">
    <source>
        <dbReference type="ARBA" id="ARBA00022989"/>
    </source>
</evidence>
<dbReference type="GO" id="GO:0005385">
    <property type="term" value="F:zinc ion transmembrane transporter activity"/>
    <property type="evidence" value="ECO:0007669"/>
    <property type="project" value="TreeGrafter"/>
</dbReference>
<comment type="caution">
    <text evidence="12">The sequence shown here is derived from an EMBL/GenBank/DDBJ whole genome shotgun (WGS) entry which is preliminary data.</text>
</comment>
<feature type="domain" description="Cation efflux protein transmembrane" evidence="10">
    <location>
        <begin position="39"/>
        <end position="228"/>
    </location>
</feature>
<evidence type="ECO:0000256" key="1">
    <source>
        <dbReference type="ARBA" id="ARBA00004141"/>
    </source>
</evidence>
<evidence type="ECO:0000256" key="2">
    <source>
        <dbReference type="ARBA" id="ARBA00008873"/>
    </source>
</evidence>
<dbReference type="InterPro" id="IPR002524">
    <property type="entry name" value="Cation_efflux"/>
</dbReference>